<dbReference type="NCBIfam" id="NF002199">
    <property type="entry name" value="PRK01060.1-4"/>
    <property type="match status" value="1"/>
</dbReference>
<sequence length="479" mass="51373">MWNVAGKMARASSRKRSTVNYNESPATKAEAATPSSTIKDADRVEEAASKAVVKAEPSAVEKRKAEPDASETDSGEASRAAKRPKAKAKAKAKTKAKADDGMLLAERTAVASLGKAMYIGAHVSAAGGVNNSVTNAVQIGANSFALFLKSQRKWDNPPISDEARDLFLGGCRDHGYSAAQHALPHGSYLVNLAQSDAVKAAQAYKAFFDDLQRCEQLGIRLYNFHPGSTLGDTRAAAIGRIAAQLNKSHRETKAVVTVIENMAGSGNVIGSTWEDLRDIIDLVDAKDRVGVCIDTCHAFAAGYDLRTPEAFEATMESFDKTVGFKYLKAFHLNDSKAPLSSNRDLHANIGTGFLGLRAFHCIVNDDTFRGMPMVLETPIDRKGADGKTVEDKQVWADEIKLLESLIGMDPEGAGFQTRAAELRARGAAERSRIQDQVDKKSTKDAKKGGGRGAGGKKTQQAKTKKKKPATKDSEDDGSN</sequence>
<dbReference type="Proteomes" id="UP000557566">
    <property type="component" value="Unassembled WGS sequence"/>
</dbReference>
<dbReference type="GO" id="GO:0005634">
    <property type="term" value="C:nucleus"/>
    <property type="evidence" value="ECO:0007669"/>
    <property type="project" value="TreeGrafter"/>
</dbReference>
<comment type="cofactor">
    <cofactor evidence="1">
        <name>Zn(2+)</name>
        <dbReference type="ChEBI" id="CHEBI:29105"/>
    </cofactor>
</comment>
<dbReference type="CDD" id="cd00019">
    <property type="entry name" value="AP2Ec"/>
    <property type="match status" value="1"/>
</dbReference>
<comment type="caution">
    <text evidence="11">The sequence shown here is derived from an EMBL/GenBank/DDBJ whole genome shotgun (WGS) entry which is preliminary data.</text>
</comment>
<feature type="region of interest" description="Disordered" evidence="9">
    <location>
        <begin position="426"/>
        <end position="479"/>
    </location>
</feature>
<gene>
    <name evidence="11" type="ORF">G6O67_003868</name>
</gene>
<evidence type="ECO:0000256" key="6">
    <source>
        <dbReference type="ARBA" id="ARBA00022801"/>
    </source>
</evidence>
<protein>
    <recommendedName>
        <fullName evidence="3">Apurinic-apyrimidinic endonuclease 1</fullName>
    </recommendedName>
</protein>
<keyword evidence="12" id="KW-1185">Reference proteome</keyword>
<evidence type="ECO:0000313" key="12">
    <source>
        <dbReference type="Proteomes" id="UP000557566"/>
    </source>
</evidence>
<keyword evidence="5" id="KW-0227">DNA damage</keyword>
<name>A0A8H4PSL0_9HYPO</name>
<dbReference type="HAMAP" id="MF_00152">
    <property type="entry name" value="Nfo"/>
    <property type="match status" value="1"/>
</dbReference>
<dbReference type="GO" id="GO:0008081">
    <property type="term" value="F:phosphoric diester hydrolase activity"/>
    <property type="evidence" value="ECO:0007669"/>
    <property type="project" value="TreeGrafter"/>
</dbReference>
<evidence type="ECO:0000256" key="9">
    <source>
        <dbReference type="SAM" id="MobiDB-lite"/>
    </source>
</evidence>
<keyword evidence="4" id="KW-0479">Metal-binding</keyword>
<feature type="compositionally biased region" description="Basic and acidic residues" evidence="9">
    <location>
        <begin position="39"/>
        <end position="48"/>
    </location>
</feature>
<evidence type="ECO:0000256" key="5">
    <source>
        <dbReference type="ARBA" id="ARBA00022763"/>
    </source>
</evidence>
<dbReference type="PANTHER" id="PTHR21445">
    <property type="entry name" value="ENDONUCLEASE IV ENDODEOXYRIBONUCLEASE IV"/>
    <property type="match status" value="1"/>
</dbReference>
<comment type="similarity">
    <text evidence="2">Belongs to the AP endonuclease 2 family.</text>
</comment>
<dbReference type="NCBIfam" id="TIGR00587">
    <property type="entry name" value="nfo"/>
    <property type="match status" value="1"/>
</dbReference>
<dbReference type="PROSITE" id="PS00730">
    <property type="entry name" value="AP_NUCLEASE_F2_2"/>
    <property type="match status" value="1"/>
</dbReference>
<evidence type="ECO:0000256" key="4">
    <source>
        <dbReference type="ARBA" id="ARBA00022723"/>
    </source>
</evidence>
<keyword evidence="6" id="KW-0378">Hydrolase</keyword>
<dbReference type="SMART" id="SM00518">
    <property type="entry name" value="AP2Ec"/>
    <property type="match status" value="1"/>
</dbReference>
<feature type="region of interest" description="Disordered" evidence="9">
    <location>
        <begin position="1"/>
        <end position="93"/>
    </location>
</feature>
<keyword evidence="7" id="KW-0862">Zinc</keyword>
<dbReference type="SUPFAM" id="SSF51658">
    <property type="entry name" value="Xylose isomerase-like"/>
    <property type="match status" value="1"/>
</dbReference>
<dbReference type="PROSITE" id="PS51432">
    <property type="entry name" value="AP_NUCLEASE_F2_4"/>
    <property type="match status" value="1"/>
</dbReference>
<dbReference type="GO" id="GO:0003906">
    <property type="term" value="F:DNA-(apurinic or apyrimidinic site) endonuclease activity"/>
    <property type="evidence" value="ECO:0007669"/>
    <property type="project" value="TreeGrafter"/>
</dbReference>
<dbReference type="GO" id="GO:0003677">
    <property type="term" value="F:DNA binding"/>
    <property type="evidence" value="ECO:0007669"/>
    <property type="project" value="InterPro"/>
</dbReference>
<dbReference type="GO" id="GO:0006284">
    <property type="term" value="P:base-excision repair"/>
    <property type="evidence" value="ECO:0007669"/>
    <property type="project" value="TreeGrafter"/>
</dbReference>
<dbReference type="AlphaFoldDB" id="A0A8H4PSL0"/>
<proteinExistence type="inferred from homology"/>
<dbReference type="FunFam" id="3.20.20.150:FF:000001">
    <property type="entry name" value="Probable endonuclease 4"/>
    <property type="match status" value="1"/>
</dbReference>
<feature type="compositionally biased region" description="Basic residues" evidence="9">
    <location>
        <begin position="80"/>
        <end position="93"/>
    </location>
</feature>
<feature type="domain" description="Xylose isomerase-like TIM barrel" evidence="10">
    <location>
        <begin position="135"/>
        <end position="404"/>
    </location>
</feature>
<dbReference type="GO" id="GO:0008270">
    <property type="term" value="F:zinc ion binding"/>
    <property type="evidence" value="ECO:0007669"/>
    <property type="project" value="InterPro"/>
</dbReference>
<accession>A0A8H4PSL0</accession>
<evidence type="ECO:0000256" key="2">
    <source>
        <dbReference type="ARBA" id="ARBA00005340"/>
    </source>
</evidence>
<evidence type="ECO:0000256" key="3">
    <source>
        <dbReference type="ARBA" id="ARBA00021759"/>
    </source>
</evidence>
<organism evidence="11 12">
    <name type="scientific">Ophiocordyceps sinensis</name>
    <dbReference type="NCBI Taxonomy" id="72228"/>
    <lineage>
        <taxon>Eukaryota</taxon>
        <taxon>Fungi</taxon>
        <taxon>Dikarya</taxon>
        <taxon>Ascomycota</taxon>
        <taxon>Pezizomycotina</taxon>
        <taxon>Sordariomycetes</taxon>
        <taxon>Hypocreomycetidae</taxon>
        <taxon>Hypocreales</taxon>
        <taxon>Ophiocordycipitaceae</taxon>
        <taxon>Ophiocordyceps</taxon>
    </lineage>
</organism>
<evidence type="ECO:0000313" key="11">
    <source>
        <dbReference type="EMBL" id="KAF4509726.1"/>
    </source>
</evidence>
<dbReference type="InterPro" id="IPR018246">
    <property type="entry name" value="AP_endonuc_F2_Zn_BS"/>
</dbReference>
<dbReference type="OrthoDB" id="7663182at2759"/>
<dbReference type="InterPro" id="IPR001719">
    <property type="entry name" value="AP_endonuc_2"/>
</dbReference>
<dbReference type="PANTHER" id="PTHR21445:SF0">
    <property type="entry name" value="APURINIC-APYRIMIDINIC ENDONUCLEASE"/>
    <property type="match status" value="1"/>
</dbReference>
<dbReference type="GO" id="GO:0005739">
    <property type="term" value="C:mitochondrion"/>
    <property type="evidence" value="ECO:0007669"/>
    <property type="project" value="TreeGrafter"/>
</dbReference>
<dbReference type="InterPro" id="IPR013022">
    <property type="entry name" value="Xyl_isomerase-like_TIM-brl"/>
</dbReference>
<keyword evidence="8" id="KW-0234">DNA repair</keyword>
<dbReference type="Gene3D" id="3.20.20.150">
    <property type="entry name" value="Divalent-metal-dependent TIM barrel enzymes"/>
    <property type="match status" value="1"/>
</dbReference>
<feature type="compositionally biased region" description="Low complexity" evidence="9">
    <location>
        <begin position="49"/>
        <end position="58"/>
    </location>
</feature>
<reference evidence="11 12" key="1">
    <citation type="journal article" date="2020" name="Genome Biol. Evol.">
        <title>A new high-quality draft genome assembly of the Chinese cordyceps Ophiocordyceps sinensis.</title>
        <authorList>
            <person name="Shu R."/>
            <person name="Zhang J."/>
            <person name="Meng Q."/>
            <person name="Zhang H."/>
            <person name="Zhou G."/>
            <person name="Li M."/>
            <person name="Wu P."/>
            <person name="Zhao Y."/>
            <person name="Chen C."/>
            <person name="Qin Q."/>
        </authorList>
    </citation>
    <scope>NUCLEOTIDE SEQUENCE [LARGE SCALE GENOMIC DNA]</scope>
    <source>
        <strain evidence="11 12">IOZ07</strain>
    </source>
</reference>
<dbReference type="Pfam" id="PF01261">
    <property type="entry name" value="AP_endonuc_2"/>
    <property type="match status" value="1"/>
</dbReference>
<evidence type="ECO:0000256" key="8">
    <source>
        <dbReference type="ARBA" id="ARBA00023204"/>
    </source>
</evidence>
<dbReference type="EMBL" id="JAAVMX010000004">
    <property type="protein sequence ID" value="KAF4509726.1"/>
    <property type="molecule type" value="Genomic_DNA"/>
</dbReference>
<feature type="compositionally biased region" description="Basic and acidic residues" evidence="9">
    <location>
        <begin position="426"/>
        <end position="447"/>
    </location>
</feature>
<evidence type="ECO:0000259" key="10">
    <source>
        <dbReference type="Pfam" id="PF01261"/>
    </source>
</evidence>
<evidence type="ECO:0000256" key="7">
    <source>
        <dbReference type="ARBA" id="ARBA00022833"/>
    </source>
</evidence>
<evidence type="ECO:0000256" key="1">
    <source>
        <dbReference type="ARBA" id="ARBA00001947"/>
    </source>
</evidence>
<dbReference type="InterPro" id="IPR036237">
    <property type="entry name" value="Xyl_isomerase-like_sf"/>
</dbReference>